<keyword evidence="6" id="KW-1185">Reference proteome</keyword>
<dbReference type="InterPro" id="IPR019533">
    <property type="entry name" value="Peptidase_S26"/>
</dbReference>
<keyword evidence="2" id="KW-0378">Hydrolase</keyword>
<name>K4KTK8_SIMAS</name>
<dbReference type="KEGG" id="saga:M5M_00300"/>
<keyword evidence="3" id="KW-0472">Membrane</keyword>
<reference evidence="5 6" key="1">
    <citation type="journal article" date="2013" name="Genome Announc.">
        <title>Complete genome sequence of Simiduia agarivorans SA1(T), a marine bacterium able to degrade a variety of polysaccharides.</title>
        <authorList>
            <person name="Lin S.Y."/>
            <person name="Shieh W.Y."/>
            <person name="Chen J.S."/>
            <person name="Tang S.L."/>
        </authorList>
    </citation>
    <scope>NUCLEOTIDE SEQUENCE [LARGE SCALE GENOMIC DNA]</scope>
    <source>
        <strain evidence="6">DSM 21679 / JCM 13881 / BCRC 17597 / SA1</strain>
    </source>
</reference>
<dbReference type="eggNOG" id="COG0681">
    <property type="taxonomic scope" value="Bacteria"/>
</dbReference>
<evidence type="ECO:0000313" key="5">
    <source>
        <dbReference type="EMBL" id="AFU97297.1"/>
    </source>
</evidence>
<evidence type="ECO:0000313" key="6">
    <source>
        <dbReference type="Proteomes" id="UP000000466"/>
    </source>
</evidence>
<dbReference type="GO" id="GO:0004252">
    <property type="term" value="F:serine-type endopeptidase activity"/>
    <property type="evidence" value="ECO:0007669"/>
    <property type="project" value="InterPro"/>
</dbReference>
<dbReference type="HOGENOM" id="CLU_028723_11_1_6"/>
<proteinExistence type="predicted"/>
<dbReference type="PANTHER" id="PTHR12383:SF16">
    <property type="entry name" value="MITOCHONDRIAL INNER MEMBRANE PROTEASE SUBUNIT 1"/>
    <property type="match status" value="1"/>
</dbReference>
<accession>K4KTK8</accession>
<dbReference type="PANTHER" id="PTHR12383">
    <property type="entry name" value="PROTEASE FAMILY S26 MITOCHONDRIAL INNER MEMBRANE PROTEASE-RELATED"/>
    <property type="match status" value="1"/>
</dbReference>
<organism evidence="5 6">
    <name type="scientific">Simiduia agarivorans (strain DSM 21679 / JCM 13881 / BCRC 17597 / SA1)</name>
    <dbReference type="NCBI Taxonomy" id="1117647"/>
    <lineage>
        <taxon>Bacteria</taxon>
        <taxon>Pseudomonadati</taxon>
        <taxon>Pseudomonadota</taxon>
        <taxon>Gammaproteobacteria</taxon>
        <taxon>Cellvibrionales</taxon>
        <taxon>Cellvibrionaceae</taxon>
        <taxon>Simiduia</taxon>
    </lineage>
</organism>
<dbReference type="GO" id="GO:0006465">
    <property type="term" value="P:signal peptide processing"/>
    <property type="evidence" value="ECO:0007669"/>
    <property type="project" value="InterPro"/>
</dbReference>
<dbReference type="InterPro" id="IPR036286">
    <property type="entry name" value="LexA/Signal_pep-like_sf"/>
</dbReference>
<evidence type="ECO:0000259" key="4">
    <source>
        <dbReference type="Pfam" id="PF10502"/>
    </source>
</evidence>
<evidence type="ECO:0000256" key="1">
    <source>
        <dbReference type="ARBA" id="ARBA00004370"/>
    </source>
</evidence>
<dbReference type="InterPro" id="IPR052064">
    <property type="entry name" value="Mito_IMP1_subunit"/>
</dbReference>
<gene>
    <name evidence="5" type="ordered locus">M5M_00300</name>
</gene>
<dbReference type="CDD" id="cd06530">
    <property type="entry name" value="S26_SPase_I"/>
    <property type="match status" value="1"/>
</dbReference>
<feature type="domain" description="Peptidase S26" evidence="4">
    <location>
        <begin position="47"/>
        <end position="82"/>
    </location>
</feature>
<dbReference type="SUPFAM" id="SSF51306">
    <property type="entry name" value="LexA/Signal peptidase"/>
    <property type="match status" value="1"/>
</dbReference>
<protein>
    <submittedName>
        <fullName evidence="5">Signal peptidase</fullName>
    </submittedName>
</protein>
<dbReference type="AlphaFoldDB" id="K4KTK8"/>
<dbReference type="Pfam" id="PF10502">
    <property type="entry name" value="Peptidase_S26"/>
    <property type="match status" value="1"/>
</dbReference>
<comment type="subcellular location">
    <subcellularLocation>
        <location evidence="1">Membrane</location>
    </subcellularLocation>
</comment>
<dbReference type="EMBL" id="CP003746">
    <property type="protein sequence ID" value="AFU97297.1"/>
    <property type="molecule type" value="Genomic_DNA"/>
</dbReference>
<evidence type="ECO:0000256" key="3">
    <source>
        <dbReference type="ARBA" id="ARBA00023136"/>
    </source>
</evidence>
<sequence>MQPALQAEDIVLADTWVDVSTLIPGDIIVFEHPTIHGMRLIKRIAKIDTDTVMVLGDNAKNSLDSRSIGNINKQLILAKASAYIRSCHIGKIADIEN</sequence>
<dbReference type="Proteomes" id="UP000000466">
    <property type="component" value="Chromosome"/>
</dbReference>
<dbReference type="Gene3D" id="2.10.109.10">
    <property type="entry name" value="Umud Fragment, subunit A"/>
    <property type="match status" value="1"/>
</dbReference>
<dbReference type="GO" id="GO:0016020">
    <property type="term" value="C:membrane"/>
    <property type="evidence" value="ECO:0007669"/>
    <property type="project" value="UniProtKB-SubCell"/>
</dbReference>
<evidence type="ECO:0000256" key="2">
    <source>
        <dbReference type="ARBA" id="ARBA00022801"/>
    </source>
</evidence>